<keyword evidence="5" id="KW-0143">Chaperone</keyword>
<dbReference type="CDD" id="cd03114">
    <property type="entry name" value="MMAA-like"/>
    <property type="match status" value="1"/>
</dbReference>
<dbReference type="Gene3D" id="3.40.50.300">
    <property type="entry name" value="P-loop containing nucleotide triphosphate hydrolases"/>
    <property type="match status" value="1"/>
</dbReference>
<dbReference type="SUPFAM" id="SSF52540">
    <property type="entry name" value="P-loop containing nucleoside triphosphate hydrolases"/>
    <property type="match status" value="1"/>
</dbReference>
<keyword evidence="8" id="KW-1185">Reference proteome</keyword>
<protein>
    <submittedName>
        <fullName evidence="7">Fused isobutyryl-CoA mutase</fullName>
        <ecNumber evidence="7">5.4.99.13</ecNumber>
    </submittedName>
</protein>
<evidence type="ECO:0000313" key="7">
    <source>
        <dbReference type="EMBL" id="UYP48751.1"/>
    </source>
</evidence>
<keyword evidence="7" id="KW-0413">Isomerase</keyword>
<dbReference type="EC" id="5.4.99.13" evidence="7"/>
<evidence type="ECO:0000256" key="1">
    <source>
        <dbReference type="ARBA" id="ARBA00009625"/>
    </source>
</evidence>
<organism evidence="7 8">
    <name type="scientific">Candidatus Lokiarchaeum ossiferum</name>
    <dbReference type="NCBI Taxonomy" id="2951803"/>
    <lineage>
        <taxon>Archaea</taxon>
        <taxon>Promethearchaeati</taxon>
        <taxon>Promethearchaeota</taxon>
        <taxon>Promethearchaeia</taxon>
        <taxon>Promethearchaeales</taxon>
        <taxon>Promethearchaeaceae</taxon>
        <taxon>Candidatus Lokiarchaeum</taxon>
    </lineage>
</organism>
<sequence>MNNLELTTELTTELRNLIDQMKAGNRRAVARLITHVENGGPETARNIIKEIYPLTGKAYILGITGAPGSGKSTLTNQIASEYLKAGKKVSIIAVDPTSPFSGGALLGDRIRMKPNFTNKNLFIRSMANRGKLGGLAMATKDVLHVLDAYGSDIIIVETVGVGQSEIDIFKSAHTTLVIMPPGMGDGIQAIKAGIMEITDIFVVNKMDREGADRRVNELQTMLDISEKIDVDSPNNSIRVLRSKGWRPPVLKTNGLTGENVPILLDQIKKHGDFIITSGLKKQRLIFRYKHYVVDILKYFLLKNIEKIVFSNPKINEFIEKILSYEKGNDPYSISDAIMEVFLNRYF</sequence>
<keyword evidence="4" id="KW-0342">GTP-binding</keyword>
<dbReference type="Pfam" id="PF03308">
    <property type="entry name" value="MeaB"/>
    <property type="match status" value="1"/>
</dbReference>
<dbReference type="InterPro" id="IPR052040">
    <property type="entry name" value="GTPase/Isobutyryl-CoA_mutase"/>
</dbReference>
<evidence type="ECO:0000256" key="3">
    <source>
        <dbReference type="ARBA" id="ARBA00022801"/>
    </source>
</evidence>
<dbReference type="Proteomes" id="UP001208689">
    <property type="component" value="Chromosome"/>
</dbReference>
<accession>A0ABY6I1U3</accession>
<dbReference type="EMBL" id="CP104013">
    <property type="protein sequence ID" value="UYP48751.1"/>
    <property type="molecule type" value="Genomic_DNA"/>
</dbReference>
<dbReference type="GO" id="GO:0047727">
    <property type="term" value="F:isobutyryl-CoA mutase activity"/>
    <property type="evidence" value="ECO:0007669"/>
    <property type="project" value="UniProtKB-EC"/>
</dbReference>
<dbReference type="PANTHER" id="PTHR43087">
    <property type="entry name" value="LYSINE/ARGININE/ORNITHINE TRANSPORT SYSTEM KINASE"/>
    <property type="match status" value="1"/>
</dbReference>
<evidence type="ECO:0000256" key="5">
    <source>
        <dbReference type="ARBA" id="ARBA00023186"/>
    </source>
</evidence>
<dbReference type="PANTHER" id="PTHR43087:SF1">
    <property type="entry name" value="LAO_AO TRANSPORT SYSTEM ATPASE"/>
    <property type="match status" value="1"/>
</dbReference>
<dbReference type="InterPro" id="IPR027417">
    <property type="entry name" value="P-loop_NTPase"/>
</dbReference>
<keyword evidence="2" id="KW-0547">Nucleotide-binding</keyword>
<comment type="similarity">
    <text evidence="1">Belongs to the SIMIBI class G3E GTPase family. ArgK/MeaB subfamily.</text>
</comment>
<feature type="domain" description="AAA+ ATPase" evidence="6">
    <location>
        <begin position="57"/>
        <end position="229"/>
    </location>
</feature>
<dbReference type="InterPro" id="IPR003593">
    <property type="entry name" value="AAA+_ATPase"/>
</dbReference>
<reference evidence="7" key="1">
    <citation type="submission" date="2022-09" db="EMBL/GenBank/DDBJ databases">
        <title>Actin cytoskeleton and complex cell architecture in an #Asgard archaeon.</title>
        <authorList>
            <person name="Ponce Toledo R.I."/>
            <person name="Schleper C."/>
            <person name="Rodrigues Oliveira T."/>
            <person name="Wollweber F."/>
            <person name="Xu J."/>
            <person name="Rittmann S."/>
            <person name="Klingl A."/>
            <person name="Pilhofer M."/>
        </authorList>
    </citation>
    <scope>NUCLEOTIDE SEQUENCE</scope>
    <source>
        <strain evidence="7">B-35</strain>
    </source>
</reference>
<evidence type="ECO:0000256" key="2">
    <source>
        <dbReference type="ARBA" id="ARBA00022741"/>
    </source>
</evidence>
<dbReference type="NCBIfam" id="TIGR00750">
    <property type="entry name" value="lao"/>
    <property type="match status" value="1"/>
</dbReference>
<evidence type="ECO:0000256" key="4">
    <source>
        <dbReference type="ARBA" id="ARBA00023134"/>
    </source>
</evidence>
<keyword evidence="3" id="KW-0378">Hydrolase</keyword>
<evidence type="ECO:0000259" key="6">
    <source>
        <dbReference type="SMART" id="SM00382"/>
    </source>
</evidence>
<proteinExistence type="inferred from homology"/>
<dbReference type="SMART" id="SM00382">
    <property type="entry name" value="AAA"/>
    <property type="match status" value="1"/>
</dbReference>
<evidence type="ECO:0000313" key="8">
    <source>
        <dbReference type="Proteomes" id="UP001208689"/>
    </source>
</evidence>
<dbReference type="InterPro" id="IPR005129">
    <property type="entry name" value="GTPase_ArgK"/>
</dbReference>
<gene>
    <name evidence="7" type="ORF">NEF87_005036</name>
</gene>
<name>A0ABY6I1U3_9ARCH</name>